<evidence type="ECO:0000313" key="3">
    <source>
        <dbReference type="Proteomes" id="UP001375240"/>
    </source>
</evidence>
<proteinExistence type="predicted"/>
<gene>
    <name evidence="2" type="ORF">TWF696_007254</name>
</gene>
<feature type="compositionally biased region" description="Basic and acidic residues" evidence="1">
    <location>
        <begin position="346"/>
        <end position="363"/>
    </location>
</feature>
<accession>A0AAV9UVL4</accession>
<keyword evidence="3" id="KW-1185">Reference proteome</keyword>
<reference evidence="2 3" key="1">
    <citation type="submission" date="2019-10" db="EMBL/GenBank/DDBJ databases">
        <authorList>
            <person name="Palmer J.M."/>
        </authorList>
    </citation>
    <scope>NUCLEOTIDE SEQUENCE [LARGE SCALE GENOMIC DNA]</scope>
    <source>
        <strain evidence="2 3">TWF696</strain>
    </source>
</reference>
<name>A0AAV9UVL4_9PEZI</name>
<comment type="caution">
    <text evidence="2">The sequence shown here is derived from an EMBL/GenBank/DDBJ whole genome shotgun (WGS) entry which is preliminary data.</text>
</comment>
<dbReference type="PANTHER" id="PTHR39398">
    <property type="entry name" value="YALI0F14311P"/>
    <property type="match status" value="1"/>
</dbReference>
<feature type="compositionally biased region" description="Low complexity" evidence="1">
    <location>
        <begin position="302"/>
        <end position="339"/>
    </location>
</feature>
<feature type="compositionally biased region" description="Polar residues" evidence="1">
    <location>
        <begin position="1"/>
        <end position="17"/>
    </location>
</feature>
<feature type="region of interest" description="Disordered" evidence="1">
    <location>
        <begin position="299"/>
        <end position="386"/>
    </location>
</feature>
<protein>
    <recommendedName>
        <fullName evidence="4">CSN8/PSMD8/EIF3K domain-containing protein</fullName>
    </recommendedName>
</protein>
<dbReference type="AlphaFoldDB" id="A0AAV9UVL4"/>
<organism evidence="2 3">
    <name type="scientific">Orbilia brochopaga</name>
    <dbReference type="NCBI Taxonomy" id="3140254"/>
    <lineage>
        <taxon>Eukaryota</taxon>
        <taxon>Fungi</taxon>
        <taxon>Dikarya</taxon>
        <taxon>Ascomycota</taxon>
        <taxon>Pezizomycotina</taxon>
        <taxon>Orbiliomycetes</taxon>
        <taxon>Orbiliales</taxon>
        <taxon>Orbiliaceae</taxon>
        <taxon>Orbilia</taxon>
    </lineage>
</organism>
<evidence type="ECO:0000256" key="1">
    <source>
        <dbReference type="SAM" id="MobiDB-lite"/>
    </source>
</evidence>
<dbReference type="Proteomes" id="UP001375240">
    <property type="component" value="Unassembled WGS sequence"/>
</dbReference>
<evidence type="ECO:0000313" key="2">
    <source>
        <dbReference type="EMBL" id="KAK6347178.1"/>
    </source>
</evidence>
<feature type="compositionally biased region" description="Basic and acidic residues" evidence="1">
    <location>
        <begin position="376"/>
        <end position="386"/>
    </location>
</feature>
<sequence>MFKRQAQTPTSSSSISQAGMVRSTKDWSKGTSKPLEYGLASKGDTRLTDPQTQETFFTTIQTRYLTHIGSFPSVPALDEHFAALSIASNNPTTPTTPTSPSPSTPDISILQNILMDMRKLREGLLASNRLDDFAKSAYLFITRAAILMSHPESYFPSLRHLLYVLHTHNPLSNPEVTELAGYLMLHLACATNSYHDAYEVKSRFALRDHRVETAVRALVTGDYWLFWSTKRLVDGYKSKIMDRAVREVRKHALKCVGSAYHVVDVRFLEAAADREWRVLREEFGIAWTEEDGGRVVIRRRPGNAAGGSSTPTAGAVTPSASTSSSSSKTGGAAGSSSGSGKAGLGVRKEGEKRDEEAGGKRAEGLAASRWSTPAAGKEENQVRSGR</sequence>
<evidence type="ECO:0008006" key="4">
    <source>
        <dbReference type="Google" id="ProtNLM"/>
    </source>
</evidence>
<feature type="region of interest" description="Disordered" evidence="1">
    <location>
        <begin position="1"/>
        <end position="32"/>
    </location>
</feature>
<dbReference type="EMBL" id="JAVHNQ010000005">
    <property type="protein sequence ID" value="KAK6347178.1"/>
    <property type="molecule type" value="Genomic_DNA"/>
</dbReference>
<dbReference type="PANTHER" id="PTHR39398:SF1">
    <property type="entry name" value="CSN8_PSMD8_EIF3K DOMAIN-CONTAINING PROTEIN"/>
    <property type="match status" value="1"/>
</dbReference>